<feature type="transmembrane region" description="Helical" evidence="1">
    <location>
        <begin position="33"/>
        <end position="53"/>
    </location>
</feature>
<organism evidence="2 3">
    <name type="scientific">Brevundimonas abyssalis TAR-001</name>
    <dbReference type="NCBI Taxonomy" id="1391729"/>
    <lineage>
        <taxon>Bacteria</taxon>
        <taxon>Pseudomonadati</taxon>
        <taxon>Pseudomonadota</taxon>
        <taxon>Alphaproteobacteria</taxon>
        <taxon>Caulobacterales</taxon>
        <taxon>Caulobacteraceae</taxon>
        <taxon>Brevundimonas</taxon>
    </lineage>
</organism>
<evidence type="ECO:0000256" key="1">
    <source>
        <dbReference type="SAM" id="Phobius"/>
    </source>
</evidence>
<dbReference type="OrthoDB" id="7206476at2"/>
<name>A0A8E0NB61_9CAUL</name>
<keyword evidence="1" id="KW-1133">Transmembrane helix</keyword>
<gene>
    <name evidence="2" type="ORF">MBEBAB_1531</name>
</gene>
<accession>A0A8E0NB61</accession>
<comment type="caution">
    <text evidence="2">The sequence shown here is derived from an EMBL/GenBank/DDBJ whole genome shotgun (WGS) entry which is preliminary data.</text>
</comment>
<dbReference type="RefSeq" id="WP_021697376.1">
    <property type="nucleotide sequence ID" value="NZ_BATC01000023.1"/>
</dbReference>
<dbReference type="EMBL" id="BATC01000023">
    <property type="protein sequence ID" value="GAD59281.1"/>
    <property type="molecule type" value="Genomic_DNA"/>
</dbReference>
<dbReference type="AlphaFoldDB" id="A0A8E0NB61"/>
<keyword evidence="3" id="KW-1185">Reference proteome</keyword>
<sequence>MQHLDIILAVVGALALGWIADLLTGGRGIARTLLTSVTGAACGWFLAVRVFGAHTMDDLGWVVWAMAGSVIVLLVYFLTRNKR</sequence>
<evidence type="ECO:0008006" key="4">
    <source>
        <dbReference type="Google" id="ProtNLM"/>
    </source>
</evidence>
<keyword evidence="1" id="KW-0472">Membrane</keyword>
<feature type="transmembrane region" description="Helical" evidence="1">
    <location>
        <begin position="6"/>
        <end position="26"/>
    </location>
</feature>
<dbReference type="Proteomes" id="UP000016569">
    <property type="component" value="Unassembled WGS sequence"/>
</dbReference>
<keyword evidence="1" id="KW-0812">Transmembrane</keyword>
<evidence type="ECO:0000313" key="3">
    <source>
        <dbReference type="Proteomes" id="UP000016569"/>
    </source>
</evidence>
<protein>
    <recommendedName>
        <fullName evidence="4">Transglycosylase</fullName>
    </recommendedName>
</protein>
<evidence type="ECO:0000313" key="2">
    <source>
        <dbReference type="EMBL" id="GAD59281.1"/>
    </source>
</evidence>
<reference evidence="3" key="1">
    <citation type="journal article" date="2013" name="Genome Announc.">
        <title>Draft Genome Sequence of the Dimorphic Prosthecate Bacterium Brevundimonas abyssalis TAR-001T.</title>
        <authorList>
            <person name="Tsubouchi T."/>
            <person name="Nishi S."/>
            <person name="Usui K."/>
            <person name="Shimane Y."/>
            <person name="Takaki Y."/>
            <person name="Maruyama T."/>
            <person name="Hatada Y."/>
        </authorList>
    </citation>
    <scope>NUCLEOTIDE SEQUENCE [LARGE SCALE GENOMIC DNA]</scope>
    <source>
        <strain evidence="3">TAR-001</strain>
    </source>
</reference>
<feature type="transmembrane region" description="Helical" evidence="1">
    <location>
        <begin position="59"/>
        <end position="78"/>
    </location>
</feature>
<proteinExistence type="predicted"/>